<dbReference type="InterPro" id="IPR050389">
    <property type="entry name" value="LysR-type_TF"/>
</dbReference>
<dbReference type="InterPro" id="IPR005119">
    <property type="entry name" value="LysR_subst-bd"/>
</dbReference>
<dbReference type="EMBL" id="CP000272">
    <property type="protein sequence ID" value="ABE36787.1"/>
    <property type="molecule type" value="Genomic_DNA"/>
</dbReference>
<dbReference type="PANTHER" id="PTHR30118">
    <property type="entry name" value="HTH-TYPE TRANSCRIPTIONAL REGULATOR LEUO-RELATED"/>
    <property type="match status" value="1"/>
</dbReference>
<comment type="similarity">
    <text evidence="1">Belongs to the LysR transcriptional regulatory family.</text>
</comment>
<dbReference type="InterPro" id="IPR000847">
    <property type="entry name" value="LysR_HTH_N"/>
</dbReference>
<protein>
    <submittedName>
        <fullName evidence="6">Transcriptional regulator, LysR family</fullName>
    </submittedName>
</protein>
<keyword evidence="4" id="KW-0804">Transcription</keyword>
<evidence type="ECO:0000259" key="5">
    <source>
        <dbReference type="PROSITE" id="PS50931"/>
    </source>
</evidence>
<keyword evidence="3" id="KW-0238">DNA-binding</keyword>
<dbReference type="eggNOG" id="COG0583">
    <property type="taxonomic scope" value="Bacteria"/>
</dbReference>
<dbReference type="Gene3D" id="1.10.10.10">
    <property type="entry name" value="Winged helix-like DNA-binding domain superfamily/Winged helix DNA-binding domain"/>
    <property type="match status" value="1"/>
</dbReference>
<dbReference type="AlphaFoldDB" id="Q13GK2"/>
<dbReference type="KEGG" id="bxb:DR64_7537"/>
<evidence type="ECO:0000256" key="4">
    <source>
        <dbReference type="ARBA" id="ARBA00023163"/>
    </source>
</evidence>
<evidence type="ECO:0000313" key="6">
    <source>
        <dbReference type="EMBL" id="ABE36787.1"/>
    </source>
</evidence>
<accession>Q13GK2</accession>
<keyword evidence="7" id="KW-1185">Reference proteome</keyword>
<dbReference type="GO" id="GO:0003677">
    <property type="term" value="F:DNA binding"/>
    <property type="evidence" value="ECO:0007669"/>
    <property type="project" value="UniProtKB-KW"/>
</dbReference>
<dbReference type="KEGG" id="bxe:Bxe_C0912"/>
<name>Q13GK2_PARXL</name>
<dbReference type="SUPFAM" id="SSF46785">
    <property type="entry name" value="Winged helix' DNA-binding domain"/>
    <property type="match status" value="1"/>
</dbReference>
<dbReference type="OrthoDB" id="8717159at2"/>
<reference evidence="6 7" key="1">
    <citation type="journal article" date="2006" name="Proc. Natl. Acad. Sci. U.S.A.">
        <title>Burkholderia xenovorans LB400 harbors a multi-replicon, 9.73-Mbp genome shaped for versatility.</title>
        <authorList>
            <person name="Chain P.S."/>
            <person name="Denef V.J."/>
            <person name="Konstantinidis K.T."/>
            <person name="Vergez L.M."/>
            <person name="Agullo L."/>
            <person name="Reyes V.L."/>
            <person name="Hauser L."/>
            <person name="Cordova M."/>
            <person name="Gomez L."/>
            <person name="Gonzalez M."/>
            <person name="Land M."/>
            <person name="Lao V."/>
            <person name="Larimer F."/>
            <person name="LiPuma J.J."/>
            <person name="Mahenthiralingam E."/>
            <person name="Malfatti S.A."/>
            <person name="Marx C.J."/>
            <person name="Parnell J.J."/>
            <person name="Ramette A."/>
            <person name="Richardson P."/>
            <person name="Seeger M."/>
            <person name="Smith D."/>
            <person name="Spilker T."/>
            <person name="Sul W.J."/>
            <person name="Tsoi T.V."/>
            <person name="Ulrich L.E."/>
            <person name="Zhulin I.B."/>
            <person name="Tiedje J.M."/>
        </authorList>
    </citation>
    <scope>NUCLEOTIDE SEQUENCE [LARGE SCALE GENOMIC DNA]</scope>
    <source>
        <strain evidence="6 7">LB400</strain>
    </source>
</reference>
<keyword evidence="2" id="KW-0805">Transcription regulation</keyword>
<dbReference type="InterPro" id="IPR036390">
    <property type="entry name" value="WH_DNA-bd_sf"/>
</dbReference>
<evidence type="ECO:0000256" key="2">
    <source>
        <dbReference type="ARBA" id="ARBA00023015"/>
    </source>
</evidence>
<dbReference type="InterPro" id="IPR036388">
    <property type="entry name" value="WH-like_DNA-bd_sf"/>
</dbReference>
<dbReference type="Pfam" id="PF03466">
    <property type="entry name" value="LysR_substrate"/>
    <property type="match status" value="1"/>
</dbReference>
<feature type="domain" description="HTH lysR-type" evidence="5">
    <location>
        <begin position="10"/>
        <end position="67"/>
    </location>
</feature>
<dbReference type="Proteomes" id="UP000001817">
    <property type="component" value="Chromosome 3"/>
</dbReference>
<organism evidence="6 7">
    <name type="scientific">Paraburkholderia xenovorans (strain LB400)</name>
    <dbReference type="NCBI Taxonomy" id="266265"/>
    <lineage>
        <taxon>Bacteria</taxon>
        <taxon>Pseudomonadati</taxon>
        <taxon>Pseudomonadota</taxon>
        <taxon>Betaproteobacteria</taxon>
        <taxon>Burkholderiales</taxon>
        <taxon>Burkholderiaceae</taxon>
        <taxon>Paraburkholderia</taxon>
    </lineage>
</organism>
<evidence type="ECO:0000256" key="1">
    <source>
        <dbReference type="ARBA" id="ARBA00009437"/>
    </source>
</evidence>
<sequence>MRRNPRVDTLDIKLLLVFDALLRERSVSRAADDVGLTQSAVSQKLGRLRDIFSDPLFIRTANGMEPTPHALVLSAQLAELLARWKSLVSSQQRFEPATAERNFRVALSDGMSYHCLPPVVRRIREIAPNLRITIVHVGPRGGQREIESGSADLALGVFQQPPIGISTCELFRYTLQCVADKNNPRLKQGTMSRDEYLEASHIAVGENNVPGTLVEVIVEALGLKRKIALVTPHFVSIPNLVLGTDLIGTFPSSAQDAYPFSNQLCFFPIPFPISESIAMAMWHPRFDGDPGHMWLRNLFADTLLAGSGRLH</sequence>
<dbReference type="SUPFAM" id="SSF53850">
    <property type="entry name" value="Periplasmic binding protein-like II"/>
    <property type="match status" value="1"/>
</dbReference>
<gene>
    <name evidence="6" type="ORF">Bxe_C0912</name>
</gene>
<dbReference type="PANTHER" id="PTHR30118:SF15">
    <property type="entry name" value="TRANSCRIPTIONAL REGULATORY PROTEIN"/>
    <property type="match status" value="1"/>
</dbReference>
<dbReference type="GO" id="GO:0003700">
    <property type="term" value="F:DNA-binding transcription factor activity"/>
    <property type="evidence" value="ECO:0007669"/>
    <property type="project" value="InterPro"/>
</dbReference>
<dbReference type="CDD" id="cd08417">
    <property type="entry name" value="PBP2_Nitroaromatics_like"/>
    <property type="match status" value="1"/>
</dbReference>
<dbReference type="PROSITE" id="PS50931">
    <property type="entry name" value="HTH_LYSR"/>
    <property type="match status" value="1"/>
</dbReference>
<dbReference type="Pfam" id="PF00126">
    <property type="entry name" value="HTH_1"/>
    <property type="match status" value="1"/>
</dbReference>
<evidence type="ECO:0000256" key="3">
    <source>
        <dbReference type="ARBA" id="ARBA00023125"/>
    </source>
</evidence>
<dbReference type="InterPro" id="IPR037402">
    <property type="entry name" value="YidZ_PBP2"/>
</dbReference>
<evidence type="ECO:0000313" key="7">
    <source>
        <dbReference type="Proteomes" id="UP000001817"/>
    </source>
</evidence>
<proteinExistence type="inferred from homology"/>
<dbReference type="PRINTS" id="PR00039">
    <property type="entry name" value="HTHLYSR"/>
</dbReference>
<dbReference type="Gene3D" id="3.40.190.10">
    <property type="entry name" value="Periplasmic binding protein-like II"/>
    <property type="match status" value="2"/>
</dbReference>
<dbReference type="RefSeq" id="WP_011494034.1">
    <property type="nucleotide sequence ID" value="NC_007953.1"/>
</dbReference>